<dbReference type="InterPro" id="IPR038299">
    <property type="entry name" value="DAO_C_sf"/>
</dbReference>
<dbReference type="Pfam" id="PF01266">
    <property type="entry name" value="DAO"/>
    <property type="match status" value="1"/>
</dbReference>
<dbReference type="RefSeq" id="WP_082214467.1">
    <property type="nucleotide sequence ID" value="NZ_FUZA01000002.1"/>
</dbReference>
<dbReference type="EMBL" id="FUZA01000002">
    <property type="protein sequence ID" value="SKB75606.1"/>
    <property type="molecule type" value="Genomic_DNA"/>
</dbReference>
<evidence type="ECO:0000259" key="6">
    <source>
        <dbReference type="Pfam" id="PF01266"/>
    </source>
</evidence>
<dbReference type="Gene3D" id="1.10.8.870">
    <property type="entry name" value="Alpha-glycerophosphate oxidase, cap domain"/>
    <property type="match status" value="1"/>
</dbReference>
<proteinExistence type="inferred from homology"/>
<reference evidence="9" key="1">
    <citation type="submission" date="2017-02" db="EMBL/GenBank/DDBJ databases">
        <authorList>
            <person name="Varghese N."/>
            <person name="Submissions S."/>
        </authorList>
    </citation>
    <scope>NUCLEOTIDE SEQUENCE [LARGE SCALE GENOMIC DNA]</scope>
    <source>
        <strain evidence="9">DSM 22270</strain>
    </source>
</reference>
<dbReference type="Gene3D" id="3.30.9.10">
    <property type="entry name" value="D-Amino Acid Oxidase, subunit A, domain 2"/>
    <property type="match status" value="1"/>
</dbReference>
<feature type="domain" description="FAD dependent oxidoreductase" evidence="6">
    <location>
        <begin position="16"/>
        <end position="380"/>
    </location>
</feature>
<dbReference type="InterPro" id="IPR000447">
    <property type="entry name" value="G3P_DH_FAD-dep"/>
</dbReference>
<organism evidence="8 9">
    <name type="scientific">Dyadobacter psychrophilus</name>
    <dbReference type="NCBI Taxonomy" id="651661"/>
    <lineage>
        <taxon>Bacteria</taxon>
        <taxon>Pseudomonadati</taxon>
        <taxon>Bacteroidota</taxon>
        <taxon>Cytophagia</taxon>
        <taxon>Cytophagales</taxon>
        <taxon>Spirosomataceae</taxon>
        <taxon>Dyadobacter</taxon>
    </lineage>
</organism>
<dbReference type="SUPFAM" id="SSF51905">
    <property type="entry name" value="FAD/NAD(P)-binding domain"/>
    <property type="match status" value="1"/>
</dbReference>
<dbReference type="Gene3D" id="3.50.50.60">
    <property type="entry name" value="FAD/NAD(P)-binding domain"/>
    <property type="match status" value="1"/>
</dbReference>
<feature type="domain" description="Alpha-glycerophosphate oxidase C-terminal" evidence="7">
    <location>
        <begin position="401"/>
        <end position="523"/>
    </location>
</feature>
<dbReference type="PRINTS" id="PR01001">
    <property type="entry name" value="FADG3PDH"/>
</dbReference>
<dbReference type="AlphaFoldDB" id="A0A1T5DVP4"/>
<keyword evidence="4" id="KW-0274">FAD</keyword>
<dbReference type="OrthoDB" id="9766796at2"/>
<dbReference type="PROSITE" id="PS00978">
    <property type="entry name" value="FAD_G3PDH_2"/>
    <property type="match status" value="1"/>
</dbReference>
<dbReference type="Proteomes" id="UP000190897">
    <property type="component" value="Unassembled WGS sequence"/>
</dbReference>
<dbReference type="PANTHER" id="PTHR11985">
    <property type="entry name" value="GLYCEROL-3-PHOSPHATE DEHYDROGENASE"/>
    <property type="match status" value="1"/>
</dbReference>
<keyword evidence="5" id="KW-0560">Oxidoreductase</keyword>
<gene>
    <name evidence="8" type="ORF">SAMN05660293_01935</name>
</gene>
<comment type="similarity">
    <text evidence="2">Belongs to the FAD-dependent glycerol-3-phosphate dehydrogenase family.</text>
</comment>
<protein>
    <submittedName>
        <fullName evidence="8">Glycerol-3-phosphate dehydrogenase</fullName>
    </submittedName>
</protein>
<dbReference type="PANTHER" id="PTHR11985:SF15">
    <property type="entry name" value="GLYCEROL-3-PHOSPHATE DEHYDROGENASE, MITOCHONDRIAL"/>
    <property type="match status" value="1"/>
</dbReference>
<comment type="cofactor">
    <cofactor evidence="1">
        <name>FAD</name>
        <dbReference type="ChEBI" id="CHEBI:57692"/>
    </cofactor>
</comment>
<evidence type="ECO:0000256" key="4">
    <source>
        <dbReference type="ARBA" id="ARBA00022827"/>
    </source>
</evidence>
<evidence type="ECO:0000313" key="8">
    <source>
        <dbReference type="EMBL" id="SKB75606.1"/>
    </source>
</evidence>
<sequence>MNRNASLDKLKSEEFDICIIGAGASGAGCALDAVLRGYKVAIIDKKDFASETSSRSTKLIHGGVRYLEQAFKKLDFAQLKQVRHGLEERHTVLKNAPHLARPLALMTPVGSWIEGLYFKIGLQIYDTFATNDSLPKSKWLSKKEVLDKIPTLNKKKLHSGVLYYDGQLDDARYCLALVQSASEAGAVAANYLDVTGFTKNDSGKLVGVQVRDTQLGPEFIIKSKLVINCTGPFSDKVRLLANPALPERLRPSKGVHVVLPFETLNSEYAMLIPKTSDGRVVFAIPFEGAMMIGTTDTESDSIDSEATLNESEKQYLVDTLNPFLANQIDISKLKAGFGGLRPLLSADPSKSTKSLVRDHEVEVDSSSGLVSLLGGKWTTYRLMAKDTIDEADAILSKRNECLTANHMLAGGENFDPLLSEQLVSKYALPVDVARHLVRKYGSRATLVADFTSSDSTLKERLSTSYPYIKAEVIYTVRNEMVVAPRDFLARRVRLEITDWNETLKCLPVVANLMARELGWDESETKRQIDDYSLQLKQFIADAGA</sequence>
<evidence type="ECO:0000256" key="1">
    <source>
        <dbReference type="ARBA" id="ARBA00001974"/>
    </source>
</evidence>
<evidence type="ECO:0000256" key="5">
    <source>
        <dbReference type="ARBA" id="ARBA00023002"/>
    </source>
</evidence>
<evidence type="ECO:0000259" key="7">
    <source>
        <dbReference type="Pfam" id="PF16901"/>
    </source>
</evidence>
<evidence type="ECO:0000256" key="2">
    <source>
        <dbReference type="ARBA" id="ARBA00007330"/>
    </source>
</evidence>
<dbReference type="InterPro" id="IPR006076">
    <property type="entry name" value="FAD-dep_OxRdtase"/>
</dbReference>
<name>A0A1T5DVP4_9BACT</name>
<keyword evidence="9" id="KW-1185">Reference proteome</keyword>
<accession>A0A1T5DVP4</accession>
<dbReference type="InterPro" id="IPR031656">
    <property type="entry name" value="DAO_C"/>
</dbReference>
<dbReference type="GO" id="GO:0004368">
    <property type="term" value="F:glycerol-3-phosphate dehydrogenase (quinone) activity"/>
    <property type="evidence" value="ECO:0007669"/>
    <property type="project" value="InterPro"/>
</dbReference>
<dbReference type="Pfam" id="PF16901">
    <property type="entry name" value="DAO_C"/>
    <property type="match status" value="1"/>
</dbReference>
<dbReference type="STRING" id="651661.SAMN05660293_01935"/>
<dbReference type="InterPro" id="IPR036188">
    <property type="entry name" value="FAD/NAD-bd_sf"/>
</dbReference>
<dbReference type="GO" id="GO:0006072">
    <property type="term" value="P:glycerol-3-phosphate metabolic process"/>
    <property type="evidence" value="ECO:0007669"/>
    <property type="project" value="InterPro"/>
</dbReference>
<keyword evidence="3" id="KW-0285">Flavoprotein</keyword>
<dbReference type="PROSITE" id="PS51257">
    <property type="entry name" value="PROKAR_LIPOPROTEIN"/>
    <property type="match status" value="1"/>
</dbReference>
<evidence type="ECO:0000313" key="9">
    <source>
        <dbReference type="Proteomes" id="UP000190897"/>
    </source>
</evidence>
<evidence type="ECO:0000256" key="3">
    <source>
        <dbReference type="ARBA" id="ARBA00022630"/>
    </source>
</evidence>